<keyword evidence="3" id="KW-1185">Reference proteome</keyword>
<dbReference type="InterPro" id="IPR029058">
    <property type="entry name" value="AB_hydrolase_fold"/>
</dbReference>
<feature type="transmembrane region" description="Helical" evidence="1">
    <location>
        <begin position="98"/>
        <end position="122"/>
    </location>
</feature>
<proteinExistence type="predicted"/>
<evidence type="ECO:0000313" key="3">
    <source>
        <dbReference type="Proteomes" id="UP000886523"/>
    </source>
</evidence>
<evidence type="ECO:0000313" key="2">
    <source>
        <dbReference type="EMBL" id="KAF9517421.1"/>
    </source>
</evidence>
<evidence type="ECO:0008006" key="4">
    <source>
        <dbReference type="Google" id="ProtNLM"/>
    </source>
</evidence>
<keyword evidence="1" id="KW-0812">Transmembrane</keyword>
<accession>A0A9P6B4B6</accession>
<sequence>MTPHKSAHTERAEGGFFSTRSVRAWEFEGDDESFVLVHGPDSPGGNLEMLPLTRNNDVSPRPIITTIWKWTFSATVTTYIAFLPLVILSLAVPIASFFALPILLYMLAVLFYAIPTLSYLFLAQISPPPHMPRPFRPQIGNVRQLFRINTAIARWTRRAVILAWTVGPEIFTTKVLYTISKGWSGRVKTNVSYGSPYAANKLDIYLPKPSPQLPPSAGGGTVSRTPHSTEVTKAPIIIFVPAPQYGGIRSRKWMLASLGRNLARMGYCIVIPDIVAFGDEMPISTAMTSKLKDARTTRLVSIYSDFGGDNQKIFLAGHGSGSAAKPPVSISNGMRRVQEYGKEIQVPQIEGLILLSPICDVEKQVLVEIRRSLGPGQLPCIMHSPAHILHASRNVIDVGALPRNILFVHGGFDRVVNWSQSENMKELLRGVGVENVRSRVYATGHTGVLTALMGHTRDTVLSPIFPEKPRSLWLECNLTMRCPTATNVPMCLESGSGHTLSIVAGWIIGTVTGATTFYLT</sequence>
<name>A0A9P6B4B6_9AGAM</name>
<dbReference type="OrthoDB" id="6495301at2759"/>
<dbReference type="EMBL" id="MU128932">
    <property type="protein sequence ID" value="KAF9517421.1"/>
    <property type="molecule type" value="Genomic_DNA"/>
</dbReference>
<comment type="caution">
    <text evidence="2">The sequence shown here is derived from an EMBL/GenBank/DDBJ whole genome shotgun (WGS) entry which is preliminary data.</text>
</comment>
<dbReference type="AlphaFoldDB" id="A0A9P6B4B6"/>
<feature type="transmembrane region" description="Helical" evidence="1">
    <location>
        <begin position="70"/>
        <end position="92"/>
    </location>
</feature>
<gene>
    <name evidence="2" type="ORF">BS47DRAFT_1359688</name>
</gene>
<dbReference type="SUPFAM" id="SSF53474">
    <property type="entry name" value="alpha/beta-Hydrolases"/>
    <property type="match status" value="1"/>
</dbReference>
<reference evidence="2" key="1">
    <citation type="journal article" date="2020" name="Nat. Commun.">
        <title>Large-scale genome sequencing of mycorrhizal fungi provides insights into the early evolution of symbiotic traits.</title>
        <authorList>
            <person name="Miyauchi S."/>
            <person name="Kiss E."/>
            <person name="Kuo A."/>
            <person name="Drula E."/>
            <person name="Kohler A."/>
            <person name="Sanchez-Garcia M."/>
            <person name="Morin E."/>
            <person name="Andreopoulos B."/>
            <person name="Barry K.W."/>
            <person name="Bonito G."/>
            <person name="Buee M."/>
            <person name="Carver A."/>
            <person name="Chen C."/>
            <person name="Cichocki N."/>
            <person name="Clum A."/>
            <person name="Culley D."/>
            <person name="Crous P.W."/>
            <person name="Fauchery L."/>
            <person name="Girlanda M."/>
            <person name="Hayes R.D."/>
            <person name="Keri Z."/>
            <person name="LaButti K."/>
            <person name="Lipzen A."/>
            <person name="Lombard V."/>
            <person name="Magnuson J."/>
            <person name="Maillard F."/>
            <person name="Murat C."/>
            <person name="Nolan M."/>
            <person name="Ohm R.A."/>
            <person name="Pangilinan J."/>
            <person name="Pereira M.F."/>
            <person name="Perotto S."/>
            <person name="Peter M."/>
            <person name="Pfister S."/>
            <person name="Riley R."/>
            <person name="Sitrit Y."/>
            <person name="Stielow J.B."/>
            <person name="Szollosi G."/>
            <person name="Zifcakova L."/>
            <person name="Stursova M."/>
            <person name="Spatafora J.W."/>
            <person name="Tedersoo L."/>
            <person name="Vaario L.M."/>
            <person name="Yamada A."/>
            <person name="Yan M."/>
            <person name="Wang P."/>
            <person name="Xu J."/>
            <person name="Bruns T."/>
            <person name="Baldrian P."/>
            <person name="Vilgalys R."/>
            <person name="Dunand C."/>
            <person name="Henrissat B."/>
            <person name="Grigoriev I.V."/>
            <person name="Hibbett D."/>
            <person name="Nagy L.G."/>
            <person name="Martin F.M."/>
        </authorList>
    </citation>
    <scope>NUCLEOTIDE SEQUENCE</scope>
    <source>
        <strain evidence="2">UP504</strain>
    </source>
</reference>
<protein>
    <recommendedName>
        <fullName evidence="4">Alpha/beta-hydrolase</fullName>
    </recommendedName>
</protein>
<organism evidence="2 3">
    <name type="scientific">Hydnum rufescens UP504</name>
    <dbReference type="NCBI Taxonomy" id="1448309"/>
    <lineage>
        <taxon>Eukaryota</taxon>
        <taxon>Fungi</taxon>
        <taxon>Dikarya</taxon>
        <taxon>Basidiomycota</taxon>
        <taxon>Agaricomycotina</taxon>
        <taxon>Agaricomycetes</taxon>
        <taxon>Cantharellales</taxon>
        <taxon>Hydnaceae</taxon>
        <taxon>Hydnum</taxon>
    </lineage>
</organism>
<dbReference type="Proteomes" id="UP000886523">
    <property type="component" value="Unassembled WGS sequence"/>
</dbReference>
<keyword evidence="1" id="KW-1133">Transmembrane helix</keyword>
<keyword evidence="1" id="KW-0472">Membrane</keyword>
<dbReference type="Gene3D" id="3.40.50.1820">
    <property type="entry name" value="alpha/beta hydrolase"/>
    <property type="match status" value="1"/>
</dbReference>
<evidence type="ECO:0000256" key="1">
    <source>
        <dbReference type="SAM" id="Phobius"/>
    </source>
</evidence>